<dbReference type="EMBL" id="VFPN01000001">
    <property type="protein sequence ID" value="TQM65382.1"/>
    <property type="molecule type" value="Genomic_DNA"/>
</dbReference>
<dbReference type="GO" id="GO:0006631">
    <property type="term" value="P:fatty acid metabolic process"/>
    <property type="evidence" value="ECO:0007669"/>
    <property type="project" value="TreeGrafter"/>
</dbReference>
<dbReference type="InterPro" id="IPR020845">
    <property type="entry name" value="AMP-binding_CS"/>
</dbReference>
<dbReference type="PANTHER" id="PTHR43201">
    <property type="entry name" value="ACYL-COA SYNTHETASE"/>
    <property type="match status" value="1"/>
</dbReference>
<feature type="domain" description="AMP-binding enzyme C-terminal" evidence="4">
    <location>
        <begin position="437"/>
        <end position="512"/>
    </location>
</feature>
<name>A0A543I466_9MICO</name>
<dbReference type="InterPro" id="IPR000873">
    <property type="entry name" value="AMP-dep_synth/lig_dom"/>
</dbReference>
<dbReference type="SUPFAM" id="SSF56801">
    <property type="entry name" value="Acetyl-CoA synthetase-like"/>
    <property type="match status" value="1"/>
</dbReference>
<keyword evidence="2" id="KW-0436">Ligase</keyword>
<dbReference type="RefSeq" id="WP_141915109.1">
    <property type="nucleotide sequence ID" value="NZ_BAAAYS010000013.1"/>
</dbReference>
<evidence type="ECO:0000259" key="4">
    <source>
        <dbReference type="Pfam" id="PF13193"/>
    </source>
</evidence>
<gene>
    <name evidence="5" type="ORF">FB466_0182</name>
</gene>
<dbReference type="OrthoDB" id="9803968at2"/>
<protein>
    <submittedName>
        <fullName evidence="5">Fatty-acyl-CoA synthase</fullName>
    </submittedName>
</protein>
<dbReference type="Proteomes" id="UP000318331">
    <property type="component" value="Unassembled WGS sequence"/>
</dbReference>
<dbReference type="FunFam" id="3.30.300.30:FF:000008">
    <property type="entry name" value="2,3-dihydroxybenzoate-AMP ligase"/>
    <property type="match status" value="1"/>
</dbReference>
<proteinExistence type="inferred from homology"/>
<dbReference type="InterPro" id="IPR025110">
    <property type="entry name" value="AMP-bd_C"/>
</dbReference>
<keyword evidence="6" id="KW-1185">Reference proteome</keyword>
<dbReference type="Pfam" id="PF13193">
    <property type="entry name" value="AMP-binding_C"/>
    <property type="match status" value="1"/>
</dbReference>
<dbReference type="Gene3D" id="3.40.50.12780">
    <property type="entry name" value="N-terminal domain of ligase-like"/>
    <property type="match status" value="1"/>
</dbReference>
<accession>A0A543I466</accession>
<feature type="domain" description="AMP-dependent synthetase/ligase" evidence="3">
    <location>
        <begin position="13"/>
        <end position="386"/>
    </location>
</feature>
<reference evidence="5 6" key="1">
    <citation type="submission" date="2019-06" db="EMBL/GenBank/DDBJ databases">
        <title>Sequencing the genomes of 1000 actinobacteria strains.</title>
        <authorList>
            <person name="Klenk H.-P."/>
        </authorList>
    </citation>
    <scope>NUCLEOTIDE SEQUENCE [LARGE SCALE GENOMIC DNA]</scope>
    <source>
        <strain evidence="5 6">DSM 18031</strain>
    </source>
</reference>
<evidence type="ECO:0000256" key="2">
    <source>
        <dbReference type="ARBA" id="ARBA00022598"/>
    </source>
</evidence>
<dbReference type="InterPro" id="IPR042099">
    <property type="entry name" value="ANL_N_sf"/>
</dbReference>
<evidence type="ECO:0000313" key="5">
    <source>
        <dbReference type="EMBL" id="TQM65382.1"/>
    </source>
</evidence>
<comment type="similarity">
    <text evidence="1">Belongs to the ATP-dependent AMP-binding enzyme family.</text>
</comment>
<evidence type="ECO:0000256" key="1">
    <source>
        <dbReference type="ARBA" id="ARBA00006432"/>
    </source>
</evidence>
<dbReference type="Pfam" id="PF00501">
    <property type="entry name" value="AMP-binding"/>
    <property type="match status" value="1"/>
</dbReference>
<comment type="caution">
    <text evidence="5">The sequence shown here is derived from an EMBL/GenBank/DDBJ whole genome shotgun (WGS) entry which is preliminary data.</text>
</comment>
<dbReference type="InterPro" id="IPR045851">
    <property type="entry name" value="AMP-bd_C_sf"/>
</dbReference>
<dbReference type="AlphaFoldDB" id="A0A543I466"/>
<organism evidence="5 6">
    <name type="scientific">Klugiella xanthotipulae</name>
    <dbReference type="NCBI Taxonomy" id="244735"/>
    <lineage>
        <taxon>Bacteria</taxon>
        <taxon>Bacillati</taxon>
        <taxon>Actinomycetota</taxon>
        <taxon>Actinomycetes</taxon>
        <taxon>Micrococcales</taxon>
        <taxon>Microbacteriaceae</taxon>
        <taxon>Klugiella</taxon>
    </lineage>
</organism>
<evidence type="ECO:0000259" key="3">
    <source>
        <dbReference type="Pfam" id="PF00501"/>
    </source>
</evidence>
<dbReference type="Gene3D" id="3.30.300.30">
    <property type="match status" value="1"/>
</dbReference>
<dbReference type="GO" id="GO:0031956">
    <property type="term" value="F:medium-chain fatty acid-CoA ligase activity"/>
    <property type="evidence" value="ECO:0007669"/>
    <property type="project" value="TreeGrafter"/>
</dbReference>
<evidence type="ECO:0000313" key="6">
    <source>
        <dbReference type="Proteomes" id="UP000318331"/>
    </source>
</evidence>
<dbReference type="PROSITE" id="PS00455">
    <property type="entry name" value="AMP_BINDING"/>
    <property type="match status" value="1"/>
</dbReference>
<sequence>MSPVDISPIPRFSQHARYRGDKVALLYEGETFSFRRLHTEVGRLAAALAHGGVSRGDRVIFHGLNSSTFVITYLACAWIGAAFVPINYRLSSAEVVDMCHDSTPTVLISEPEHAAQLIPSFDQLPPLTALVVDTDPSLSAALAAAHLGDAPWHPLSEFIAVATEETPVPVALHEEDISTLLYTSGTTGRAKGVVLTHGNLWWNSLNVDSVVDTRTTDVYLAIAPLYHIGSLNTFTLRALTRGATSIIRRTFEPSQTVDDLVRYGVNGFFVVPAMLAAVQREPGFAEANLTALRSTIAAGAPVPPSLITAYADKGVYLQQAWGLTETSPFATYLETEMTLLKLGSAGIPMPHTEVQVVDPDTLRVITEPGDSGELWVRGPNVAGCYWNNPEASEKAFVEGGWFRSGDIGYFDTDGYLFIIDRLKDMVITGGENVYPAEVERVLTGHPQLTDIAVVGCPDPRWGEAVVAVISAPEEHTITLDDLRDFAADELARYKLPTKMLRLESIPRNGAGKLDKPTIRELVATSILTGR</sequence>
<dbReference type="PANTHER" id="PTHR43201:SF5">
    <property type="entry name" value="MEDIUM-CHAIN ACYL-COA LIGASE ACSF2, MITOCHONDRIAL"/>
    <property type="match status" value="1"/>
</dbReference>